<evidence type="ECO:0000313" key="1">
    <source>
        <dbReference type="EMBL" id="UYC82705.1"/>
    </source>
</evidence>
<proteinExistence type="predicted"/>
<sequence>MKQIGYGSATILVSDAAASAVLHYAAILAQTGGGDVVDIPTSDDDGVAANATVVLGPGIPVMATNAPDDVLESEDQDFVDELTGRVAVALAGVPMGRPQRG</sequence>
<dbReference type="Proteomes" id="UP001062223">
    <property type="component" value="Plasmid unnamed"/>
</dbReference>
<protein>
    <submittedName>
        <fullName evidence="1">Uncharacterized protein</fullName>
    </submittedName>
</protein>
<reference evidence="1" key="1">
    <citation type="submission" date="2022-09" db="EMBL/GenBank/DDBJ databases">
        <title>Taxonomy of Curtobacterium flaccumfaciens.</title>
        <authorList>
            <person name="Osdaghi E."/>
            <person name="Taghavi S.M."/>
            <person name="Hamidizade M."/>
            <person name="Abachi H."/>
            <person name="Fazliarab A."/>
            <person name="Baeyen S."/>
            <person name="Portier P."/>
            <person name="Van Vaerenbergh J."/>
            <person name="Jacques M.-A."/>
        </authorList>
    </citation>
    <scope>NUCLEOTIDE SEQUENCE</scope>
    <source>
        <strain evidence="1">AGQB46</strain>
        <plasmid evidence="1">unnamed</plasmid>
    </source>
</reference>
<dbReference type="RefSeq" id="WP_259581550.1">
    <property type="nucleotide sequence ID" value="NZ_CP106880.1"/>
</dbReference>
<evidence type="ECO:0000313" key="2">
    <source>
        <dbReference type="Proteomes" id="UP001062223"/>
    </source>
</evidence>
<name>A0A9Q9PCF7_9MICO</name>
<dbReference type="AlphaFoldDB" id="A0A9Q9PCF7"/>
<gene>
    <name evidence="1" type="ORF">OE229_17900</name>
</gene>
<dbReference type="KEGG" id="cpoi:OE229_17900"/>
<geneLocation type="plasmid" evidence="1 2">
    <name>unnamed</name>
</geneLocation>
<dbReference type="EMBL" id="CP106880">
    <property type="protein sequence ID" value="UYC82705.1"/>
    <property type="molecule type" value="Genomic_DNA"/>
</dbReference>
<organism evidence="1 2">
    <name type="scientific">Curtobacterium poinsettiae</name>
    <dbReference type="NCBI Taxonomy" id="159612"/>
    <lineage>
        <taxon>Bacteria</taxon>
        <taxon>Bacillati</taxon>
        <taxon>Actinomycetota</taxon>
        <taxon>Actinomycetes</taxon>
        <taxon>Micrococcales</taxon>
        <taxon>Microbacteriaceae</taxon>
        <taxon>Curtobacterium</taxon>
    </lineage>
</organism>
<keyword evidence="1" id="KW-0614">Plasmid</keyword>
<accession>A0A9Q9PCF7</accession>